<name>A0A1Y2B2Q9_9TREE</name>
<evidence type="ECO:0000256" key="7">
    <source>
        <dbReference type="ARBA" id="ARBA00023187"/>
    </source>
</evidence>
<keyword evidence="2" id="KW-0507">mRNA processing</keyword>
<dbReference type="InterPro" id="IPR048333">
    <property type="entry name" value="HA2_WH"/>
</dbReference>
<dbReference type="AlphaFoldDB" id="A0A1Y2B2Q9"/>
<dbReference type="CDD" id="cd18791">
    <property type="entry name" value="SF2_C_RHA"/>
    <property type="match status" value="1"/>
</dbReference>
<keyword evidence="12" id="KW-1185">Reference proteome</keyword>
<dbReference type="Gene3D" id="1.20.120.1080">
    <property type="match status" value="1"/>
</dbReference>
<dbReference type="Pfam" id="PF21010">
    <property type="entry name" value="HA2_C"/>
    <property type="match status" value="1"/>
</dbReference>
<evidence type="ECO:0000259" key="10">
    <source>
        <dbReference type="PROSITE" id="PS51194"/>
    </source>
</evidence>
<evidence type="ECO:0000256" key="4">
    <source>
        <dbReference type="ARBA" id="ARBA00022801"/>
    </source>
</evidence>
<dbReference type="STRING" id="71784.A0A1Y2B2Q9"/>
<dbReference type="InterPro" id="IPR001650">
    <property type="entry name" value="Helicase_C-like"/>
</dbReference>
<dbReference type="FunFam" id="3.40.50.300:FF:000007">
    <property type="entry name" value="Pre-mRNA-splicing factor ATP-dependent RNA helicase"/>
    <property type="match status" value="1"/>
</dbReference>
<comment type="function">
    <text evidence="9">Pre-mRNA processing factor involved in disassembly of spliceosomes after the release of mature mRNA.</text>
</comment>
<evidence type="ECO:0000256" key="1">
    <source>
        <dbReference type="ARBA" id="ARBA00012552"/>
    </source>
</evidence>
<dbReference type="GO" id="GO:0003724">
    <property type="term" value="F:RNA helicase activity"/>
    <property type="evidence" value="ECO:0007669"/>
    <property type="project" value="UniProtKB-EC"/>
</dbReference>
<feature type="domain" description="Helicase C-terminal" evidence="10">
    <location>
        <begin position="69"/>
        <end position="252"/>
    </location>
</feature>
<dbReference type="OrthoDB" id="10253254at2759"/>
<proteinExistence type="predicted"/>
<dbReference type="PROSITE" id="PS51194">
    <property type="entry name" value="HELICASE_CTER"/>
    <property type="match status" value="1"/>
</dbReference>
<evidence type="ECO:0000256" key="2">
    <source>
        <dbReference type="ARBA" id="ARBA00022664"/>
    </source>
</evidence>
<dbReference type="InParanoid" id="A0A1Y2B2Q9"/>
<evidence type="ECO:0000256" key="5">
    <source>
        <dbReference type="ARBA" id="ARBA00022806"/>
    </source>
</evidence>
<dbReference type="SMART" id="SM00490">
    <property type="entry name" value="HELICc"/>
    <property type="match status" value="1"/>
</dbReference>
<dbReference type="SUPFAM" id="SSF52540">
    <property type="entry name" value="P-loop containing nucleoside triphosphate hydrolases"/>
    <property type="match status" value="1"/>
</dbReference>
<sequence>METDKQVAKNRPDLKIIVMSATLDVGKFSRYFGDGSPTGLAPVVKVSGRTFPVETFFTQEPETDYVEAAIRTVLYIHQAEDEGDVLLFLTGEEEIEDACRKIRAEGEELANKGMAGPILVLPLYSSLPPHQQQRIFDPAPPARGNLPGRKVVVSTNIAETSLTIDGIVYVVDPGFCKQKVYNPRIRVESLLVSPISKASAMQRAGRAGRTRPGKCFRLYTEKDFVKELEEQTYPEILRSNLANTVLELIKLGIKDLVHFDYMDAPAPETIMRALELLHYLAALDDDGNLTPLGEIMAEFPLDPQLAKMLIVSPEFGCSNEMLSLTAMLSVPNVFMRPASQKKEADLARAQFTHPDGDHLTLLNVYHAYKQNEANAKDWCWQNYLNMRSLSQADNVRTQLKRSMERFDLELCSTAWEDKNYWNNIRQALTCGFFMQVAHKEGERGSYLTVKDNQVSFDDDLHNHISISRRRKRQR</sequence>
<dbReference type="GO" id="GO:0016787">
    <property type="term" value="F:hydrolase activity"/>
    <property type="evidence" value="ECO:0007669"/>
    <property type="project" value="UniProtKB-KW"/>
</dbReference>
<comment type="caution">
    <text evidence="11">The sequence shown here is derived from an EMBL/GenBank/DDBJ whole genome shotgun (WGS) entry which is preliminary data.</text>
</comment>
<organism evidence="11 12">
    <name type="scientific">Naematelia encephala</name>
    <dbReference type="NCBI Taxonomy" id="71784"/>
    <lineage>
        <taxon>Eukaryota</taxon>
        <taxon>Fungi</taxon>
        <taxon>Dikarya</taxon>
        <taxon>Basidiomycota</taxon>
        <taxon>Agaricomycotina</taxon>
        <taxon>Tremellomycetes</taxon>
        <taxon>Tremellales</taxon>
        <taxon>Naemateliaceae</taxon>
        <taxon>Naematelia</taxon>
    </lineage>
</organism>
<keyword evidence="3" id="KW-0547">Nucleotide-binding</keyword>
<dbReference type="GO" id="GO:0000390">
    <property type="term" value="P:spliceosomal complex disassembly"/>
    <property type="evidence" value="ECO:0007669"/>
    <property type="project" value="UniProtKB-ARBA"/>
</dbReference>
<dbReference type="GO" id="GO:0003723">
    <property type="term" value="F:RNA binding"/>
    <property type="evidence" value="ECO:0007669"/>
    <property type="project" value="TreeGrafter"/>
</dbReference>
<protein>
    <recommendedName>
        <fullName evidence="1">RNA helicase</fullName>
        <ecNumber evidence="1">3.6.4.13</ecNumber>
    </recommendedName>
</protein>
<dbReference type="GO" id="GO:0005524">
    <property type="term" value="F:ATP binding"/>
    <property type="evidence" value="ECO:0007669"/>
    <property type="project" value="UniProtKB-KW"/>
</dbReference>
<keyword evidence="5" id="KW-0347">Helicase</keyword>
<evidence type="ECO:0000256" key="9">
    <source>
        <dbReference type="ARBA" id="ARBA00055599"/>
    </source>
</evidence>
<dbReference type="Pfam" id="PF04408">
    <property type="entry name" value="WHD_HA2"/>
    <property type="match status" value="1"/>
</dbReference>
<gene>
    <name evidence="11" type="ORF">BCR39DRAFT_177223</name>
</gene>
<dbReference type="EC" id="3.6.4.13" evidence="1"/>
<evidence type="ECO:0000256" key="8">
    <source>
        <dbReference type="ARBA" id="ARBA00047984"/>
    </source>
</evidence>
<dbReference type="Pfam" id="PF00271">
    <property type="entry name" value="Helicase_C"/>
    <property type="match status" value="1"/>
</dbReference>
<reference evidence="11 12" key="1">
    <citation type="submission" date="2016-07" db="EMBL/GenBank/DDBJ databases">
        <title>Pervasive Adenine N6-methylation of Active Genes in Fungi.</title>
        <authorList>
            <consortium name="DOE Joint Genome Institute"/>
            <person name="Mondo S.J."/>
            <person name="Dannebaum R.O."/>
            <person name="Kuo R.C."/>
            <person name="Labutti K."/>
            <person name="Haridas S."/>
            <person name="Kuo A."/>
            <person name="Salamov A."/>
            <person name="Ahrendt S.R."/>
            <person name="Lipzen A."/>
            <person name="Sullivan W."/>
            <person name="Andreopoulos W.B."/>
            <person name="Clum A."/>
            <person name="Lindquist E."/>
            <person name="Daum C."/>
            <person name="Ramamoorthy G.K."/>
            <person name="Gryganskyi A."/>
            <person name="Culley D."/>
            <person name="Magnuson J.K."/>
            <person name="James T.Y."/>
            <person name="O'Malley M.A."/>
            <person name="Stajich J.E."/>
            <person name="Spatafora J.W."/>
            <person name="Visel A."/>
            <person name="Grigoriev I.V."/>
        </authorList>
    </citation>
    <scope>NUCLEOTIDE SEQUENCE [LARGE SCALE GENOMIC DNA]</scope>
    <source>
        <strain evidence="11 12">68-887.2</strain>
    </source>
</reference>
<dbReference type="InterPro" id="IPR027417">
    <property type="entry name" value="P-loop_NTPase"/>
</dbReference>
<dbReference type="PANTHER" id="PTHR18934:SF109">
    <property type="entry name" value="ATP-DEPENDENT RNA HELICASE DHX15 HOMOLOG"/>
    <property type="match status" value="1"/>
</dbReference>
<comment type="catalytic activity">
    <reaction evidence="8">
        <text>ATP + H2O = ADP + phosphate + H(+)</text>
        <dbReference type="Rhea" id="RHEA:13065"/>
        <dbReference type="ChEBI" id="CHEBI:15377"/>
        <dbReference type="ChEBI" id="CHEBI:15378"/>
        <dbReference type="ChEBI" id="CHEBI:30616"/>
        <dbReference type="ChEBI" id="CHEBI:43474"/>
        <dbReference type="ChEBI" id="CHEBI:456216"/>
        <dbReference type="EC" id="3.6.4.13"/>
    </reaction>
</comment>
<dbReference type="Proteomes" id="UP000193986">
    <property type="component" value="Unassembled WGS sequence"/>
</dbReference>
<evidence type="ECO:0000256" key="3">
    <source>
        <dbReference type="ARBA" id="ARBA00022741"/>
    </source>
</evidence>
<keyword evidence="7" id="KW-0508">mRNA splicing</keyword>
<dbReference type="FunFam" id="1.20.120.1080:FF:000003">
    <property type="entry name" value="Pre-mRNA-splicing factor ATP-dependent RNA helicase PRP43"/>
    <property type="match status" value="1"/>
</dbReference>
<keyword evidence="6" id="KW-0067">ATP-binding</keyword>
<dbReference type="GO" id="GO:0071014">
    <property type="term" value="C:post-mRNA release spliceosomal complex"/>
    <property type="evidence" value="ECO:0007669"/>
    <property type="project" value="UniProtKB-ARBA"/>
</dbReference>
<accession>A0A1Y2B2Q9</accession>
<evidence type="ECO:0000313" key="11">
    <source>
        <dbReference type="EMBL" id="ORY29118.1"/>
    </source>
</evidence>
<dbReference type="InterPro" id="IPR007502">
    <property type="entry name" value="Helicase-assoc_dom"/>
</dbReference>
<dbReference type="EMBL" id="MCFC01000027">
    <property type="protein sequence ID" value="ORY29118.1"/>
    <property type="molecule type" value="Genomic_DNA"/>
</dbReference>
<evidence type="ECO:0000313" key="12">
    <source>
        <dbReference type="Proteomes" id="UP000193986"/>
    </source>
</evidence>
<keyword evidence="4 11" id="KW-0378">Hydrolase</keyword>
<dbReference type="PANTHER" id="PTHR18934">
    <property type="entry name" value="ATP-DEPENDENT RNA HELICASE"/>
    <property type="match status" value="1"/>
</dbReference>
<dbReference type="Gene3D" id="3.40.50.300">
    <property type="entry name" value="P-loop containing nucleotide triphosphate hydrolases"/>
    <property type="match status" value="2"/>
</dbReference>
<evidence type="ECO:0000256" key="6">
    <source>
        <dbReference type="ARBA" id="ARBA00022840"/>
    </source>
</evidence>
<dbReference type="SMART" id="SM00847">
    <property type="entry name" value="HA2"/>
    <property type="match status" value="1"/>
</dbReference>